<dbReference type="NCBIfam" id="NF005559">
    <property type="entry name" value="PRK07231.1"/>
    <property type="match status" value="1"/>
</dbReference>
<evidence type="ECO:0000313" key="5">
    <source>
        <dbReference type="EMBL" id="SUZ64098.1"/>
    </source>
</evidence>
<evidence type="ECO:0008006" key="6">
    <source>
        <dbReference type="Google" id="ProtNLM"/>
    </source>
</evidence>
<sequence>MGAATAQLFVSEGARVLVTDMNDEKGHAVADELGDFGDFLHVDVSRETDIAEAVSRATSHWGRLDVMFNNAGFGGARGPVESISEDDFDITVDVLLKGVFFGMKHAAPVMKAQESGAIISTASVAGLQAGESPHLYTATKAAVIHLTKSVALELGQQGIRVNAICPGVVATPLAHGPLNEDRRKKFRDRFGRYQPIGRVGEPDDIANAALFLASDDSTFITGTAMVVDGGANAGRPWHRQSELMTGQGPIKLYRPEGR</sequence>
<evidence type="ECO:0000256" key="1">
    <source>
        <dbReference type="ARBA" id="ARBA00006484"/>
    </source>
</evidence>
<evidence type="ECO:0000256" key="2">
    <source>
        <dbReference type="ARBA" id="ARBA00023002"/>
    </source>
</evidence>
<dbReference type="GO" id="GO:0006629">
    <property type="term" value="P:lipid metabolic process"/>
    <property type="evidence" value="ECO:0007669"/>
    <property type="project" value="UniProtKB-KW"/>
</dbReference>
<dbReference type="FunFam" id="3.40.50.720:FF:000084">
    <property type="entry name" value="Short-chain dehydrogenase reductase"/>
    <property type="match status" value="1"/>
</dbReference>
<name>A0A381PCT3_9ZZZZ</name>
<accession>A0A381PCT3</accession>
<dbReference type="GO" id="GO:0016491">
    <property type="term" value="F:oxidoreductase activity"/>
    <property type="evidence" value="ECO:0007669"/>
    <property type="project" value="UniProtKB-KW"/>
</dbReference>
<dbReference type="PANTHER" id="PTHR43180:SF28">
    <property type="entry name" value="NAD(P)-BINDING ROSSMANN-FOLD SUPERFAMILY PROTEIN"/>
    <property type="match status" value="1"/>
</dbReference>
<gene>
    <name evidence="5" type="ORF">METZ01_LOCUS16952</name>
</gene>
<dbReference type="InterPro" id="IPR036291">
    <property type="entry name" value="NAD(P)-bd_dom_sf"/>
</dbReference>
<dbReference type="InterPro" id="IPR002347">
    <property type="entry name" value="SDR_fam"/>
</dbReference>
<protein>
    <recommendedName>
        <fullName evidence="6">2,5-dichloro-2,5-cyclohexadiene-1,4-diol dehydrogenase</fullName>
    </recommendedName>
</protein>
<reference evidence="5" key="1">
    <citation type="submission" date="2018-05" db="EMBL/GenBank/DDBJ databases">
        <authorList>
            <person name="Lanie J.A."/>
            <person name="Ng W.-L."/>
            <person name="Kazmierczak K.M."/>
            <person name="Andrzejewski T.M."/>
            <person name="Davidsen T.M."/>
            <person name="Wayne K.J."/>
            <person name="Tettelin H."/>
            <person name="Glass J.I."/>
            <person name="Rusch D."/>
            <person name="Podicherti R."/>
            <person name="Tsui H.-C.T."/>
            <person name="Winkler M.E."/>
        </authorList>
    </citation>
    <scope>NUCLEOTIDE SEQUENCE</scope>
</reference>
<keyword evidence="4" id="KW-0443">Lipid metabolism</keyword>
<dbReference type="Gene3D" id="3.40.50.720">
    <property type="entry name" value="NAD(P)-binding Rossmann-like Domain"/>
    <property type="match status" value="1"/>
</dbReference>
<dbReference type="EMBL" id="UINC01000928">
    <property type="protein sequence ID" value="SUZ64098.1"/>
    <property type="molecule type" value="Genomic_DNA"/>
</dbReference>
<dbReference type="SUPFAM" id="SSF51735">
    <property type="entry name" value="NAD(P)-binding Rossmann-fold domains"/>
    <property type="match status" value="1"/>
</dbReference>
<dbReference type="AlphaFoldDB" id="A0A381PCT3"/>
<comment type="similarity">
    <text evidence="1">Belongs to the short-chain dehydrogenases/reductases (SDR) family.</text>
</comment>
<dbReference type="PANTHER" id="PTHR43180">
    <property type="entry name" value="3-OXOACYL-(ACYL-CARRIER-PROTEIN) REDUCTASE (AFU_ORTHOLOGUE AFUA_6G11210)"/>
    <property type="match status" value="1"/>
</dbReference>
<dbReference type="PRINTS" id="PR00081">
    <property type="entry name" value="GDHRDH"/>
</dbReference>
<dbReference type="Pfam" id="PF13561">
    <property type="entry name" value="adh_short_C2"/>
    <property type="match status" value="1"/>
</dbReference>
<keyword evidence="3" id="KW-0520">NAD</keyword>
<organism evidence="5">
    <name type="scientific">marine metagenome</name>
    <dbReference type="NCBI Taxonomy" id="408172"/>
    <lineage>
        <taxon>unclassified sequences</taxon>
        <taxon>metagenomes</taxon>
        <taxon>ecological metagenomes</taxon>
    </lineage>
</organism>
<keyword evidence="2" id="KW-0560">Oxidoreductase</keyword>
<proteinExistence type="inferred from homology"/>
<evidence type="ECO:0000256" key="3">
    <source>
        <dbReference type="ARBA" id="ARBA00023027"/>
    </source>
</evidence>
<dbReference type="PRINTS" id="PR00080">
    <property type="entry name" value="SDRFAMILY"/>
</dbReference>
<evidence type="ECO:0000256" key="4">
    <source>
        <dbReference type="ARBA" id="ARBA00023098"/>
    </source>
</evidence>